<feature type="domain" description="ABC transporter" evidence="6">
    <location>
        <begin position="32"/>
        <end position="68"/>
    </location>
</feature>
<dbReference type="InterPro" id="IPR003439">
    <property type="entry name" value="ABC_transporter-like_ATP-bd"/>
</dbReference>
<protein>
    <submittedName>
        <fullName evidence="7">ATP-binding cassette sub- D member 3</fullName>
    </submittedName>
</protein>
<keyword evidence="7" id="KW-0547">Nucleotide-binding</keyword>
<dbReference type="Proteomes" id="UP001632037">
    <property type="component" value="Unassembled WGS sequence"/>
</dbReference>
<dbReference type="PANTHER" id="PTHR11384">
    <property type="entry name" value="ATP-BINDING CASSETTE, SUB-FAMILY D MEMBER"/>
    <property type="match status" value="1"/>
</dbReference>
<keyword evidence="4" id="KW-1133">Transmembrane helix</keyword>
<evidence type="ECO:0000256" key="2">
    <source>
        <dbReference type="ARBA" id="ARBA00022448"/>
    </source>
</evidence>
<keyword evidence="3" id="KW-0812">Transmembrane</keyword>
<evidence type="ECO:0000313" key="8">
    <source>
        <dbReference type="Proteomes" id="UP001632037"/>
    </source>
</evidence>
<dbReference type="GO" id="GO:0005524">
    <property type="term" value="F:ATP binding"/>
    <property type="evidence" value="ECO:0007669"/>
    <property type="project" value="UniProtKB-KW"/>
</dbReference>
<keyword evidence="7" id="KW-0067">ATP-binding</keyword>
<dbReference type="SUPFAM" id="SSF52540">
    <property type="entry name" value="P-loop containing nucleoside triphosphate hydrolases"/>
    <property type="match status" value="1"/>
</dbReference>
<keyword evidence="8" id="KW-1185">Reference proteome</keyword>
<name>A0ABD3EZX7_9STRA</name>
<keyword evidence="2" id="KW-0813">Transport</keyword>
<dbReference type="AlphaFoldDB" id="A0ABD3EZX7"/>
<sequence>MQASALQDEDLMFLLGKVQLEHLVSREGGWDVVRDWTDVLSGGEKQRLAMARLFYHKPQFAILDESTSAVSVDVEGAMSSYCREQNITLFTVSHRKSLWKYHEYVLEFDGQGDYHFSQINEGEDIFDF</sequence>
<evidence type="ECO:0000313" key="7">
    <source>
        <dbReference type="EMBL" id="KAL3659405.1"/>
    </source>
</evidence>
<accession>A0ABD3EZX7</accession>
<evidence type="ECO:0000256" key="3">
    <source>
        <dbReference type="ARBA" id="ARBA00022692"/>
    </source>
</evidence>
<dbReference type="Gene3D" id="3.40.50.300">
    <property type="entry name" value="P-loop containing nucleotide triphosphate hydrolases"/>
    <property type="match status" value="1"/>
</dbReference>
<dbReference type="Pfam" id="PF00005">
    <property type="entry name" value="ABC_tran"/>
    <property type="match status" value="1"/>
</dbReference>
<reference evidence="7 8" key="1">
    <citation type="submission" date="2024-09" db="EMBL/GenBank/DDBJ databases">
        <title>Genome sequencing and assembly of Phytophthora oleae, isolate VK10A, causative agent of rot of olive drupes.</title>
        <authorList>
            <person name="Conti Taguali S."/>
            <person name="Riolo M."/>
            <person name="La Spada F."/>
            <person name="Cacciola S.O."/>
            <person name="Dionisio G."/>
        </authorList>
    </citation>
    <scope>NUCLEOTIDE SEQUENCE [LARGE SCALE GENOMIC DNA]</scope>
    <source>
        <strain evidence="7 8">VK10A</strain>
    </source>
</reference>
<dbReference type="PANTHER" id="PTHR11384:SF67">
    <property type="entry name" value="ATP-BINDING CASSETTE SUB-FAMILY D MEMBER 1"/>
    <property type="match status" value="1"/>
</dbReference>
<evidence type="ECO:0000256" key="4">
    <source>
        <dbReference type="ARBA" id="ARBA00022989"/>
    </source>
</evidence>
<comment type="caution">
    <text evidence="7">The sequence shown here is derived from an EMBL/GenBank/DDBJ whole genome shotgun (WGS) entry which is preliminary data.</text>
</comment>
<comment type="similarity">
    <text evidence="1">Belongs to the ABC transporter superfamily. ABCD family. Peroxisomal fatty acyl CoA transporter (TC 3.A.1.203) subfamily.</text>
</comment>
<dbReference type="EMBL" id="JBIMZQ010000047">
    <property type="protein sequence ID" value="KAL3659405.1"/>
    <property type="molecule type" value="Genomic_DNA"/>
</dbReference>
<dbReference type="InterPro" id="IPR027417">
    <property type="entry name" value="P-loop_NTPase"/>
</dbReference>
<gene>
    <name evidence="7" type="primary">ABCD3</name>
    <name evidence="7" type="ORF">V7S43_015676</name>
</gene>
<evidence type="ECO:0000256" key="5">
    <source>
        <dbReference type="ARBA" id="ARBA00023136"/>
    </source>
</evidence>
<dbReference type="InterPro" id="IPR050835">
    <property type="entry name" value="ABC_transporter_sub-D"/>
</dbReference>
<evidence type="ECO:0000259" key="6">
    <source>
        <dbReference type="Pfam" id="PF00005"/>
    </source>
</evidence>
<organism evidence="7 8">
    <name type="scientific">Phytophthora oleae</name>
    <dbReference type="NCBI Taxonomy" id="2107226"/>
    <lineage>
        <taxon>Eukaryota</taxon>
        <taxon>Sar</taxon>
        <taxon>Stramenopiles</taxon>
        <taxon>Oomycota</taxon>
        <taxon>Peronosporomycetes</taxon>
        <taxon>Peronosporales</taxon>
        <taxon>Peronosporaceae</taxon>
        <taxon>Phytophthora</taxon>
    </lineage>
</organism>
<evidence type="ECO:0000256" key="1">
    <source>
        <dbReference type="ARBA" id="ARBA00008575"/>
    </source>
</evidence>
<proteinExistence type="inferred from homology"/>
<keyword evidence="5" id="KW-0472">Membrane</keyword>